<dbReference type="InterPro" id="IPR003439">
    <property type="entry name" value="ABC_transporter-like_ATP-bd"/>
</dbReference>
<dbReference type="GO" id="GO:0016887">
    <property type="term" value="F:ATP hydrolysis activity"/>
    <property type="evidence" value="ECO:0007669"/>
    <property type="project" value="InterPro"/>
</dbReference>
<dbReference type="Gene3D" id="3.40.50.300">
    <property type="entry name" value="P-loop containing nucleotide triphosphate hydrolases"/>
    <property type="match status" value="1"/>
</dbReference>
<feature type="non-terminal residue" evidence="8">
    <location>
        <position position="273"/>
    </location>
</feature>
<feature type="non-terminal residue" evidence="8">
    <location>
        <position position="1"/>
    </location>
</feature>
<dbReference type="CDD" id="cd03257">
    <property type="entry name" value="ABC_NikE_OppD_transporters"/>
    <property type="match status" value="1"/>
</dbReference>
<dbReference type="GO" id="GO:0005524">
    <property type="term" value="F:ATP binding"/>
    <property type="evidence" value="ECO:0007669"/>
    <property type="project" value="UniProtKB-KW"/>
</dbReference>
<evidence type="ECO:0000256" key="1">
    <source>
        <dbReference type="ARBA" id="ARBA00004202"/>
    </source>
</evidence>
<keyword evidence="4" id="KW-0547">Nucleotide-binding</keyword>
<evidence type="ECO:0000256" key="5">
    <source>
        <dbReference type="ARBA" id="ARBA00022840"/>
    </source>
</evidence>
<evidence type="ECO:0000256" key="6">
    <source>
        <dbReference type="ARBA" id="ARBA00023136"/>
    </source>
</evidence>
<dbReference type="EMBL" id="BARS01021014">
    <property type="protein sequence ID" value="GAG13255.1"/>
    <property type="molecule type" value="Genomic_DNA"/>
</dbReference>
<dbReference type="PROSITE" id="PS50893">
    <property type="entry name" value="ABC_TRANSPORTER_2"/>
    <property type="match status" value="1"/>
</dbReference>
<dbReference type="FunFam" id="3.40.50.300:FF:000016">
    <property type="entry name" value="Oligopeptide ABC transporter ATP-binding component"/>
    <property type="match status" value="1"/>
</dbReference>
<dbReference type="SUPFAM" id="SSF52540">
    <property type="entry name" value="P-loop containing nucleoside triphosphate hydrolases"/>
    <property type="match status" value="1"/>
</dbReference>
<dbReference type="InterPro" id="IPR050388">
    <property type="entry name" value="ABC_Ni/Peptide_Import"/>
</dbReference>
<name>X0V572_9ZZZZ</name>
<dbReference type="GO" id="GO:0005886">
    <property type="term" value="C:plasma membrane"/>
    <property type="evidence" value="ECO:0007669"/>
    <property type="project" value="UniProtKB-SubCell"/>
</dbReference>
<dbReference type="InterPro" id="IPR027417">
    <property type="entry name" value="P-loop_NTPase"/>
</dbReference>
<evidence type="ECO:0000313" key="8">
    <source>
        <dbReference type="EMBL" id="GAG13255.1"/>
    </source>
</evidence>
<organism evidence="8">
    <name type="scientific">marine sediment metagenome</name>
    <dbReference type="NCBI Taxonomy" id="412755"/>
    <lineage>
        <taxon>unclassified sequences</taxon>
        <taxon>metagenomes</taxon>
        <taxon>ecological metagenomes</taxon>
    </lineage>
</organism>
<dbReference type="GO" id="GO:0015833">
    <property type="term" value="P:peptide transport"/>
    <property type="evidence" value="ECO:0007669"/>
    <property type="project" value="InterPro"/>
</dbReference>
<keyword evidence="6" id="KW-0472">Membrane</keyword>
<comment type="subcellular location">
    <subcellularLocation>
        <location evidence="1">Cell membrane</location>
        <topology evidence="1">Peripheral membrane protein</topology>
    </subcellularLocation>
</comment>
<keyword evidence="2" id="KW-0813">Transport</keyword>
<dbReference type="AlphaFoldDB" id="X0V572"/>
<comment type="caution">
    <text evidence="8">The sequence shown here is derived from an EMBL/GenBank/DDBJ whole genome shotgun (WGS) entry which is preliminary data.</text>
</comment>
<dbReference type="InterPro" id="IPR013563">
    <property type="entry name" value="Oligopep_ABC_C"/>
</dbReference>
<feature type="domain" description="ABC transporter" evidence="7">
    <location>
        <begin position="1"/>
        <end position="228"/>
    </location>
</feature>
<keyword evidence="5" id="KW-0067">ATP-binding</keyword>
<dbReference type="NCBIfam" id="TIGR01727">
    <property type="entry name" value="oligo_HPY"/>
    <property type="match status" value="1"/>
</dbReference>
<dbReference type="PANTHER" id="PTHR43297">
    <property type="entry name" value="OLIGOPEPTIDE TRANSPORT ATP-BINDING PROTEIN APPD"/>
    <property type="match status" value="1"/>
</dbReference>
<dbReference type="SMART" id="SM00382">
    <property type="entry name" value="AAA"/>
    <property type="match status" value="1"/>
</dbReference>
<keyword evidence="3" id="KW-1003">Cell membrane</keyword>
<accession>X0V572</accession>
<evidence type="ECO:0000256" key="2">
    <source>
        <dbReference type="ARBA" id="ARBA00022448"/>
    </source>
</evidence>
<evidence type="ECO:0000256" key="3">
    <source>
        <dbReference type="ARBA" id="ARBA00022475"/>
    </source>
</evidence>
<dbReference type="Pfam" id="PF08352">
    <property type="entry name" value="oligo_HPY"/>
    <property type="match status" value="1"/>
</dbReference>
<evidence type="ECO:0000256" key="4">
    <source>
        <dbReference type="ARBA" id="ARBA00022741"/>
    </source>
</evidence>
<dbReference type="InterPro" id="IPR003593">
    <property type="entry name" value="AAA+_ATPase"/>
</dbReference>
<evidence type="ECO:0000259" key="7">
    <source>
        <dbReference type="PROSITE" id="PS50893"/>
    </source>
</evidence>
<protein>
    <recommendedName>
        <fullName evidence="7">ABC transporter domain-containing protein</fullName>
    </recommendedName>
</protein>
<dbReference type="PANTHER" id="PTHR43297:SF2">
    <property type="entry name" value="DIPEPTIDE TRANSPORT ATP-BINDING PROTEIN DPPD"/>
    <property type="match status" value="1"/>
</dbReference>
<dbReference type="Pfam" id="PF00005">
    <property type="entry name" value="ABC_tran"/>
    <property type="match status" value="1"/>
</dbReference>
<reference evidence="8" key="1">
    <citation type="journal article" date="2014" name="Front. Microbiol.">
        <title>High frequency of phylogenetically diverse reductive dehalogenase-homologous genes in deep subseafloor sedimentary metagenomes.</title>
        <authorList>
            <person name="Kawai M."/>
            <person name="Futagami T."/>
            <person name="Toyoda A."/>
            <person name="Takaki Y."/>
            <person name="Nishi S."/>
            <person name="Hori S."/>
            <person name="Arai W."/>
            <person name="Tsubouchi T."/>
            <person name="Morono Y."/>
            <person name="Uchiyama I."/>
            <person name="Ito T."/>
            <person name="Fujiyama A."/>
            <person name="Inagaki F."/>
            <person name="Takami H."/>
        </authorList>
    </citation>
    <scope>NUCLEOTIDE SEQUENCE</scope>
    <source>
        <strain evidence="8">Expedition CK06-06</strain>
    </source>
</reference>
<proteinExistence type="predicted"/>
<sequence>DISFGLEQGHSLGLVGESGCGKTTAMLGLLRLLPAEGRIVSGEVWYEGVDLMRISEREMQKYRWCKMSIVFQGAMNALNPVRKVGDQIAEAILLHEDVGKATASRRVGELLETVGITPEMAGQYPHQYSGGMRQRAMTAMALACSPDILIADEPTTALDVMIQAQILNLLQKLQKELDLSIILVTHDLGVVAEICDDVLIMYGGKTAEYASVDIIYNDPLHPYTKRLMQAFPDIDNPTSTLASIPGFPPPLDALPPGCRFEPRCHRRSEICFV</sequence>
<gene>
    <name evidence="8" type="ORF">S01H1_33816</name>
</gene>